<accession>A0A9P0XJP0</accession>
<proteinExistence type="predicted"/>
<evidence type="ECO:0000313" key="1">
    <source>
        <dbReference type="EMBL" id="CAH4036942.1"/>
    </source>
</evidence>
<reference evidence="1" key="1">
    <citation type="submission" date="2022-05" db="EMBL/GenBank/DDBJ databases">
        <authorList>
            <person name="Okamura Y."/>
        </authorList>
    </citation>
    <scope>NUCLEOTIDE SEQUENCE</scope>
</reference>
<dbReference type="Proteomes" id="UP001152562">
    <property type="component" value="Unassembled WGS sequence"/>
</dbReference>
<keyword evidence="2" id="KW-1185">Reference proteome</keyword>
<organism evidence="1 2">
    <name type="scientific">Pieris brassicae</name>
    <name type="common">White butterfly</name>
    <name type="synonym">Large white butterfly</name>
    <dbReference type="NCBI Taxonomy" id="7116"/>
    <lineage>
        <taxon>Eukaryota</taxon>
        <taxon>Metazoa</taxon>
        <taxon>Ecdysozoa</taxon>
        <taxon>Arthropoda</taxon>
        <taxon>Hexapoda</taxon>
        <taxon>Insecta</taxon>
        <taxon>Pterygota</taxon>
        <taxon>Neoptera</taxon>
        <taxon>Endopterygota</taxon>
        <taxon>Lepidoptera</taxon>
        <taxon>Glossata</taxon>
        <taxon>Ditrysia</taxon>
        <taxon>Papilionoidea</taxon>
        <taxon>Pieridae</taxon>
        <taxon>Pierinae</taxon>
        <taxon>Pieris</taxon>
    </lineage>
</organism>
<feature type="non-terminal residue" evidence="1">
    <location>
        <position position="1"/>
    </location>
</feature>
<comment type="caution">
    <text evidence="1">The sequence shown here is derived from an EMBL/GenBank/DDBJ whole genome shotgun (WGS) entry which is preliminary data.</text>
</comment>
<dbReference type="AlphaFoldDB" id="A0A9P0XJP0"/>
<evidence type="ECO:0000313" key="2">
    <source>
        <dbReference type="Proteomes" id="UP001152562"/>
    </source>
</evidence>
<gene>
    <name evidence="1" type="ORF">PIBRA_LOCUS12682</name>
</gene>
<protein>
    <submittedName>
        <fullName evidence="1">Uncharacterized protein</fullName>
    </submittedName>
</protein>
<sequence length="26" mass="2580">DDAKDGLDGGAEMAESAIDAFGDIVP</sequence>
<dbReference type="EMBL" id="CALOZG010000085">
    <property type="protein sequence ID" value="CAH4036942.1"/>
    <property type="molecule type" value="Genomic_DNA"/>
</dbReference>
<name>A0A9P0XJP0_PIEBR</name>